<accession>A0A7I8VHT8</accession>
<dbReference type="InterPro" id="IPR018247">
    <property type="entry name" value="EF_Hand_1_Ca_BS"/>
</dbReference>
<dbReference type="EMBL" id="CAJFCJ010000005">
    <property type="protein sequence ID" value="CAD5114126.1"/>
    <property type="molecule type" value="Genomic_DNA"/>
</dbReference>
<dbReference type="PROSITE" id="PS50222">
    <property type="entry name" value="EF_HAND_2"/>
    <property type="match status" value="2"/>
</dbReference>
<evidence type="ECO:0000256" key="4">
    <source>
        <dbReference type="SAM" id="MobiDB-lite"/>
    </source>
</evidence>
<evidence type="ECO:0000259" key="5">
    <source>
        <dbReference type="PROSITE" id="PS50222"/>
    </source>
</evidence>
<keyword evidence="1" id="KW-0479">Metal-binding</keyword>
<sequence length="190" mass="22029">MSLTVPDIYRKRSGSMTGSDNEARTPSPRRKSTDQTAFKWVGRIDSMEKEKKKIILDKTEVMDAWSDFDKNNDGVVSIEEAFSVLSTLFGFSKAKIRKLLRSCDKDRDGSLNYSEFTRFYAKIKEERIYTQEIFAQIDTNHDGFVTKEEIQVGLRHMALSEDDVSRIMSAFDMDQNGILEFNEFARFWQS</sequence>
<gene>
    <name evidence="6" type="ORF">DGYR_LOCUS3010</name>
</gene>
<reference evidence="6 7" key="1">
    <citation type="submission" date="2020-08" db="EMBL/GenBank/DDBJ databases">
        <authorList>
            <person name="Hejnol A."/>
        </authorList>
    </citation>
    <scope>NUCLEOTIDE SEQUENCE [LARGE SCALE GENOMIC DNA]</scope>
</reference>
<dbReference type="PROSITE" id="PS00018">
    <property type="entry name" value="EF_HAND_1"/>
    <property type="match status" value="2"/>
</dbReference>
<feature type="domain" description="EF-hand" evidence="5">
    <location>
        <begin position="56"/>
        <end position="91"/>
    </location>
</feature>
<dbReference type="OrthoDB" id="26525at2759"/>
<protein>
    <submittedName>
        <fullName evidence="6">DgyrCDS3271</fullName>
    </submittedName>
</protein>
<dbReference type="GO" id="GO:0005509">
    <property type="term" value="F:calcium ion binding"/>
    <property type="evidence" value="ECO:0007669"/>
    <property type="project" value="InterPro"/>
</dbReference>
<evidence type="ECO:0000256" key="2">
    <source>
        <dbReference type="ARBA" id="ARBA00022737"/>
    </source>
</evidence>
<dbReference type="Proteomes" id="UP000549394">
    <property type="component" value="Unassembled WGS sequence"/>
</dbReference>
<dbReference type="InterPro" id="IPR002048">
    <property type="entry name" value="EF_hand_dom"/>
</dbReference>
<evidence type="ECO:0000313" key="7">
    <source>
        <dbReference type="Proteomes" id="UP000549394"/>
    </source>
</evidence>
<dbReference type="InterPro" id="IPR011992">
    <property type="entry name" value="EF-hand-dom_pair"/>
</dbReference>
<comment type="caution">
    <text evidence="6">The sequence shown here is derived from an EMBL/GenBank/DDBJ whole genome shotgun (WGS) entry which is preliminary data.</text>
</comment>
<proteinExistence type="predicted"/>
<feature type="domain" description="EF-hand" evidence="5">
    <location>
        <begin position="125"/>
        <end position="160"/>
    </location>
</feature>
<evidence type="ECO:0000313" key="6">
    <source>
        <dbReference type="EMBL" id="CAD5114126.1"/>
    </source>
</evidence>
<keyword evidence="2" id="KW-0677">Repeat</keyword>
<dbReference type="InterPro" id="IPR039647">
    <property type="entry name" value="EF_hand_pair_protein_CML-like"/>
</dbReference>
<evidence type="ECO:0000256" key="1">
    <source>
        <dbReference type="ARBA" id="ARBA00022723"/>
    </source>
</evidence>
<keyword evidence="3" id="KW-0106">Calcium</keyword>
<dbReference type="PANTHER" id="PTHR10891">
    <property type="entry name" value="EF-HAND CALCIUM-BINDING DOMAIN CONTAINING PROTEIN"/>
    <property type="match status" value="1"/>
</dbReference>
<dbReference type="Pfam" id="PF13499">
    <property type="entry name" value="EF-hand_7"/>
    <property type="match status" value="2"/>
</dbReference>
<dbReference type="CDD" id="cd15898">
    <property type="entry name" value="EFh_PI-PLC"/>
    <property type="match status" value="1"/>
</dbReference>
<dbReference type="SUPFAM" id="SSF47473">
    <property type="entry name" value="EF-hand"/>
    <property type="match status" value="1"/>
</dbReference>
<feature type="region of interest" description="Disordered" evidence="4">
    <location>
        <begin position="1"/>
        <end position="35"/>
    </location>
</feature>
<dbReference type="SMART" id="SM00054">
    <property type="entry name" value="EFh"/>
    <property type="match status" value="4"/>
</dbReference>
<name>A0A7I8VHT8_9ANNE</name>
<keyword evidence="7" id="KW-1185">Reference proteome</keyword>
<dbReference type="Gene3D" id="1.10.238.10">
    <property type="entry name" value="EF-hand"/>
    <property type="match status" value="2"/>
</dbReference>
<dbReference type="AlphaFoldDB" id="A0A7I8VHT8"/>
<evidence type="ECO:0000256" key="3">
    <source>
        <dbReference type="ARBA" id="ARBA00022837"/>
    </source>
</evidence>
<organism evidence="6 7">
    <name type="scientific">Dimorphilus gyrociliatus</name>
    <dbReference type="NCBI Taxonomy" id="2664684"/>
    <lineage>
        <taxon>Eukaryota</taxon>
        <taxon>Metazoa</taxon>
        <taxon>Spiralia</taxon>
        <taxon>Lophotrochozoa</taxon>
        <taxon>Annelida</taxon>
        <taxon>Polychaeta</taxon>
        <taxon>Polychaeta incertae sedis</taxon>
        <taxon>Dinophilidae</taxon>
        <taxon>Dimorphilus</taxon>
    </lineage>
</organism>